<dbReference type="STRING" id="1450539.A0A318ZII2"/>
<gene>
    <name evidence="2" type="ORF">BP01DRAFT_396153</name>
</gene>
<sequence length="531" mass="58888">MPRSRSEHGGPISGLVHGITTGIGFATEVHGYRKARKAAREGKDHEQELEQHSKGMEPSQHKYEQEDTTRSVSSSPPPPYTPSSSSEETKTAIETADNLEYSWQLDEAQDRIVDKPEYTPRKSKQGTANPDKIISAFLSRRPPPELPPSTQLTYPVAIPQRRPKAKTRGFIRAYAPDLQTVGIDQDTWFDMVETLNEASLANPWINAINLASLAASPLPFAISTAISVAIMVATDVAIEAQSRYRQNKALDRLNQEFFRPRGLYCLIMTWDAAAADSHTNIDINSTVQNTMDSQGRMSHRFQSSNGVTNGMESIQMAELIFPGLDLLATRSKEEQTGFKKRLERGKLFVDDYMDRRAQAKFYAENPDSHLTQAGKPKFASKYADPTHPIHSGLSLRGREGTLQQRRSLGSRDELGRGIGGRRSGGGLLGLVSLAADQIAAHRDPQKARPENSNSDNPPAPYGRSSSSRREEQQPDSRVPASRRAGKGLSLKKLLSSKVLYLMVVNMPTEEELAQARSLTATWRFDGEHQRI</sequence>
<name>A0A318ZII2_9EURO</name>
<feature type="region of interest" description="Disordered" evidence="1">
    <location>
        <begin position="32"/>
        <end position="91"/>
    </location>
</feature>
<evidence type="ECO:0000313" key="2">
    <source>
        <dbReference type="EMBL" id="PYH40048.1"/>
    </source>
</evidence>
<dbReference type="Proteomes" id="UP000248349">
    <property type="component" value="Unassembled WGS sequence"/>
</dbReference>
<reference evidence="2 3" key="1">
    <citation type="submission" date="2016-12" db="EMBL/GenBank/DDBJ databases">
        <title>The genomes of Aspergillus section Nigri reveals drivers in fungal speciation.</title>
        <authorList>
            <consortium name="DOE Joint Genome Institute"/>
            <person name="Vesth T.C."/>
            <person name="Nybo J."/>
            <person name="Theobald S."/>
            <person name="Brandl J."/>
            <person name="Frisvad J.C."/>
            <person name="Nielsen K.F."/>
            <person name="Lyhne E.K."/>
            <person name="Kogle M.E."/>
            <person name="Kuo A."/>
            <person name="Riley R."/>
            <person name="Clum A."/>
            <person name="Nolan M."/>
            <person name="Lipzen A."/>
            <person name="Salamov A."/>
            <person name="Henrissat B."/>
            <person name="Wiebenga A."/>
            <person name="De Vries R.P."/>
            <person name="Grigoriev I.V."/>
            <person name="Mortensen U.H."/>
            <person name="Andersen M.R."/>
            <person name="Baker S.E."/>
        </authorList>
    </citation>
    <scope>NUCLEOTIDE SEQUENCE [LARGE SCALE GENOMIC DNA]</scope>
    <source>
        <strain evidence="2 3">JOP 1030-1</strain>
    </source>
</reference>
<feature type="region of interest" description="Disordered" evidence="1">
    <location>
        <begin position="439"/>
        <end position="484"/>
    </location>
</feature>
<dbReference type="InterPro" id="IPR053221">
    <property type="entry name" value="Burnettramic_acid_biosynth"/>
</dbReference>
<dbReference type="PANTHER" id="PTHR38887:SF1">
    <property type="entry name" value="RAS MODIFICATION PROTEIN ERF4"/>
    <property type="match status" value="1"/>
</dbReference>
<dbReference type="PANTHER" id="PTHR38887">
    <property type="entry name" value="CHROMOSOME 21, WHOLE GENOME SHOTGUN SEQUENCE"/>
    <property type="match status" value="1"/>
</dbReference>
<dbReference type="GeneID" id="37079690"/>
<evidence type="ECO:0000256" key="1">
    <source>
        <dbReference type="SAM" id="MobiDB-lite"/>
    </source>
</evidence>
<organism evidence="2 3">
    <name type="scientific">Aspergillus saccharolyticus JOP 1030-1</name>
    <dbReference type="NCBI Taxonomy" id="1450539"/>
    <lineage>
        <taxon>Eukaryota</taxon>
        <taxon>Fungi</taxon>
        <taxon>Dikarya</taxon>
        <taxon>Ascomycota</taxon>
        <taxon>Pezizomycotina</taxon>
        <taxon>Eurotiomycetes</taxon>
        <taxon>Eurotiomycetidae</taxon>
        <taxon>Eurotiales</taxon>
        <taxon>Aspergillaceae</taxon>
        <taxon>Aspergillus</taxon>
        <taxon>Aspergillus subgen. Circumdati</taxon>
    </lineage>
</organism>
<feature type="compositionally biased region" description="Basic and acidic residues" evidence="1">
    <location>
        <begin position="38"/>
        <end position="69"/>
    </location>
</feature>
<proteinExistence type="predicted"/>
<dbReference type="EMBL" id="KZ821308">
    <property type="protein sequence ID" value="PYH40048.1"/>
    <property type="molecule type" value="Genomic_DNA"/>
</dbReference>
<dbReference type="OrthoDB" id="3433125at2759"/>
<dbReference type="RefSeq" id="XP_025426030.1">
    <property type="nucleotide sequence ID" value="XM_025578461.1"/>
</dbReference>
<accession>A0A318ZII2</accession>
<protein>
    <submittedName>
        <fullName evidence="2">Uncharacterized protein</fullName>
    </submittedName>
</protein>
<dbReference type="AlphaFoldDB" id="A0A318ZII2"/>
<evidence type="ECO:0000313" key="3">
    <source>
        <dbReference type="Proteomes" id="UP000248349"/>
    </source>
</evidence>
<feature type="compositionally biased region" description="Basic and acidic residues" evidence="1">
    <location>
        <begin position="439"/>
        <end position="449"/>
    </location>
</feature>
<feature type="region of interest" description="Disordered" evidence="1">
    <location>
        <begin position="378"/>
        <end position="421"/>
    </location>
</feature>
<keyword evidence="3" id="KW-1185">Reference proteome</keyword>